<keyword evidence="2" id="KW-0805">Transcription regulation</keyword>
<reference evidence="5" key="2">
    <citation type="submission" date="2018-07" db="EMBL/GenBank/DDBJ databases">
        <authorList>
            <person name="Ashton P.M."/>
            <person name="Dallman T."/>
            <person name="Nair S."/>
            <person name="De Pinna E."/>
            <person name="Peters T."/>
            <person name="Grant K."/>
        </authorList>
    </citation>
    <scope>NUCLEOTIDE SEQUENCE</scope>
    <source>
        <strain evidence="5">335522</strain>
    </source>
</reference>
<dbReference type="EMBL" id="DAAUCX010000001">
    <property type="protein sequence ID" value="HAF1177659.1"/>
    <property type="molecule type" value="Genomic_DNA"/>
</dbReference>
<dbReference type="Pfam" id="PF06530">
    <property type="entry name" value="Phage_antitermQ"/>
    <property type="match status" value="1"/>
</dbReference>
<evidence type="ECO:0000256" key="4">
    <source>
        <dbReference type="ARBA" id="ARBA00023163"/>
    </source>
</evidence>
<proteinExistence type="inferred from homology"/>
<evidence type="ECO:0000313" key="6">
    <source>
        <dbReference type="EMBL" id="HAF1177659.1"/>
    </source>
</evidence>
<organism evidence="6">
    <name type="scientific">Salmonella newport</name>
    <dbReference type="NCBI Taxonomy" id="108619"/>
    <lineage>
        <taxon>Bacteria</taxon>
        <taxon>Pseudomonadati</taxon>
        <taxon>Pseudomonadota</taxon>
        <taxon>Gammaproteobacteria</taxon>
        <taxon>Enterobacterales</taxon>
        <taxon>Enterobacteriaceae</taxon>
        <taxon>Salmonella</taxon>
    </lineage>
</organism>
<sequence length="174" mass="20066">MSIRELNLTKEQHDWLNGWLELWGAWVYSGRLEKRMSSVIAQFMESVEPGRVMTRPMCNDDDGMLISQVVDSVMYIDKKAFGILLSYYAHGSSKRAIASYYHATAKPRKMCGRGGEGWRKPSLATCRNEIDDILKASLFVLYQPMQKAFKMRKRVEKVKHVAVKSLDMQLSIWP</sequence>
<keyword evidence="3" id="KW-0238">DNA-binding</keyword>
<dbReference type="GO" id="GO:0003677">
    <property type="term" value="F:DNA binding"/>
    <property type="evidence" value="ECO:0007669"/>
    <property type="project" value="UniProtKB-KW"/>
</dbReference>
<evidence type="ECO:0000256" key="3">
    <source>
        <dbReference type="ARBA" id="ARBA00023125"/>
    </source>
</evidence>
<dbReference type="GO" id="GO:0060567">
    <property type="term" value="P:negative regulation of termination of DNA-templated transcription"/>
    <property type="evidence" value="ECO:0007669"/>
    <property type="project" value="InterPro"/>
</dbReference>
<name>A0A3U7R7B1_SALNE</name>
<evidence type="ECO:0000256" key="1">
    <source>
        <dbReference type="ARBA" id="ARBA00010234"/>
    </source>
</evidence>
<dbReference type="AlphaFoldDB" id="A0A3U7R7B1"/>
<evidence type="ECO:0000256" key="2">
    <source>
        <dbReference type="ARBA" id="ARBA00023015"/>
    </source>
</evidence>
<dbReference type="InterPro" id="IPR010534">
    <property type="entry name" value="Phage_933W_GpQ"/>
</dbReference>
<dbReference type="EMBL" id="AAMJQQ010000007">
    <property type="protein sequence ID" value="EDI0447130.1"/>
    <property type="molecule type" value="Genomic_DNA"/>
</dbReference>
<evidence type="ECO:0000313" key="5">
    <source>
        <dbReference type="EMBL" id="EDI0447130.1"/>
    </source>
</evidence>
<reference evidence="6" key="3">
    <citation type="submission" date="2018-07" db="EMBL/GenBank/DDBJ databases">
        <authorList>
            <consortium name="NCBI Pathogen Detection Project"/>
        </authorList>
    </citation>
    <scope>NUCLEOTIDE SEQUENCE</scope>
    <source>
        <strain evidence="6">13-1901</strain>
    </source>
</reference>
<keyword evidence="4" id="KW-0804">Transcription</keyword>
<gene>
    <name evidence="5" type="ORF">CC757_11850</name>
    <name evidence="6" type="ORF">G9G44_000322</name>
</gene>
<reference evidence="6" key="1">
    <citation type="journal article" date="2018" name="Genome Biol.">
        <title>SKESA: strategic k-mer extension for scrupulous assemblies.</title>
        <authorList>
            <person name="Souvorov A."/>
            <person name="Agarwala R."/>
            <person name="Lipman D.J."/>
        </authorList>
    </citation>
    <scope>NUCLEOTIDE SEQUENCE</scope>
    <source>
        <strain evidence="6">13-1901</strain>
    </source>
</reference>
<comment type="similarity">
    <text evidence="1">Belongs to the phage antitermination Q type 1 family.</text>
</comment>
<comment type="caution">
    <text evidence="6">The sequence shown here is derived from an EMBL/GenBank/DDBJ whole genome shotgun (WGS) entry which is preliminary data.</text>
</comment>
<protein>
    <submittedName>
        <fullName evidence="5">Antiterminator</fullName>
    </submittedName>
    <submittedName>
        <fullName evidence="6">DUF1133 family protein</fullName>
    </submittedName>
</protein>
<accession>A0A3U7R7B1</accession>